<evidence type="ECO:0000313" key="1">
    <source>
        <dbReference type="EMBL" id="JAH12044.1"/>
    </source>
</evidence>
<accession>A0A0E9Q5M2</accession>
<organism evidence="1">
    <name type="scientific">Anguilla anguilla</name>
    <name type="common">European freshwater eel</name>
    <name type="synonym">Muraena anguilla</name>
    <dbReference type="NCBI Taxonomy" id="7936"/>
    <lineage>
        <taxon>Eukaryota</taxon>
        <taxon>Metazoa</taxon>
        <taxon>Chordata</taxon>
        <taxon>Craniata</taxon>
        <taxon>Vertebrata</taxon>
        <taxon>Euteleostomi</taxon>
        <taxon>Actinopterygii</taxon>
        <taxon>Neopterygii</taxon>
        <taxon>Teleostei</taxon>
        <taxon>Anguilliformes</taxon>
        <taxon>Anguillidae</taxon>
        <taxon>Anguilla</taxon>
    </lineage>
</organism>
<protein>
    <submittedName>
        <fullName evidence="1">Uncharacterized protein</fullName>
    </submittedName>
</protein>
<reference evidence="1" key="2">
    <citation type="journal article" date="2015" name="Fish Shellfish Immunol.">
        <title>Early steps in the European eel (Anguilla anguilla)-Vibrio vulnificus interaction in the gills: Role of the RtxA13 toxin.</title>
        <authorList>
            <person name="Callol A."/>
            <person name="Pajuelo D."/>
            <person name="Ebbesson L."/>
            <person name="Teles M."/>
            <person name="MacKenzie S."/>
            <person name="Amaro C."/>
        </authorList>
    </citation>
    <scope>NUCLEOTIDE SEQUENCE</scope>
</reference>
<proteinExistence type="predicted"/>
<dbReference type="EMBL" id="GBXM01096533">
    <property type="protein sequence ID" value="JAH12044.1"/>
    <property type="molecule type" value="Transcribed_RNA"/>
</dbReference>
<name>A0A0E9Q5M2_ANGAN</name>
<reference evidence="1" key="1">
    <citation type="submission" date="2014-11" db="EMBL/GenBank/DDBJ databases">
        <authorList>
            <person name="Amaro Gonzalez C."/>
        </authorList>
    </citation>
    <scope>NUCLEOTIDE SEQUENCE</scope>
</reference>
<dbReference type="AlphaFoldDB" id="A0A0E9Q5M2"/>
<sequence length="45" mass="5007">MQGEWCFDINLPVKHENLTCFSLSTHSPHSTGLLTMVVSTVMEGK</sequence>